<gene>
    <name evidence="3" type="ORF">COA96_11290</name>
</gene>
<feature type="transmembrane region" description="Helical" evidence="1">
    <location>
        <begin position="51"/>
        <end position="73"/>
    </location>
</feature>
<proteinExistence type="predicted"/>
<evidence type="ECO:0000313" key="4">
    <source>
        <dbReference type="Proteomes" id="UP000218327"/>
    </source>
</evidence>
<reference evidence="4" key="1">
    <citation type="submission" date="2017-08" db="EMBL/GenBank/DDBJ databases">
        <title>A dynamic microbial community with high functional redundancy inhabits the cold, oxic subseafloor aquifer.</title>
        <authorList>
            <person name="Tully B.J."/>
            <person name="Wheat C.G."/>
            <person name="Glazer B.T."/>
            <person name="Huber J.A."/>
        </authorList>
    </citation>
    <scope>NUCLEOTIDE SEQUENCE [LARGE SCALE GENOMIC DNA]</scope>
</reference>
<dbReference type="AlphaFoldDB" id="A0A2A5AXP3"/>
<evidence type="ECO:0000256" key="1">
    <source>
        <dbReference type="SAM" id="Phobius"/>
    </source>
</evidence>
<keyword evidence="1" id="KW-0812">Transmembrane</keyword>
<protein>
    <recommendedName>
        <fullName evidence="2">Peptidase M56 domain-containing protein</fullName>
    </recommendedName>
</protein>
<feature type="domain" description="Peptidase M56" evidence="2">
    <location>
        <begin position="25"/>
        <end position="297"/>
    </location>
</feature>
<name>A0A2A5AXP3_9GAMM</name>
<organism evidence="3 4">
    <name type="scientific">SAR86 cluster bacterium</name>
    <dbReference type="NCBI Taxonomy" id="2030880"/>
    <lineage>
        <taxon>Bacteria</taxon>
        <taxon>Pseudomonadati</taxon>
        <taxon>Pseudomonadota</taxon>
        <taxon>Gammaproteobacteria</taxon>
        <taxon>SAR86 cluster</taxon>
    </lineage>
</organism>
<dbReference type="CDD" id="cd07341">
    <property type="entry name" value="M56_BlaR1_MecR1_like"/>
    <property type="match status" value="1"/>
</dbReference>
<sequence>MLNTLVALLAENPILLIGLDLFAKSTVVLLFTLVASHLVRTDSFSVRSKHLLWLTGLLCLALIPLVSVFPGILDTESKFHAATLTLPTTFDSAEESKITSFTGFSSNTFLLLAYLGPCLLLLSRMVFAVMSVFGIGARALPNSNRRTLEISTSVARKLRLSRSVEILQSKEVTSPFSFGIFAPKIILPDQANEWSESTVEDVLVHELTHIKRLDWPSTIFCHFVASLYWINPLCWIAINRISEEAENSCDAAVLGFGRNGADYARNLILIARRSRDGNRLLTQMMADNRMLPKRVQRILKGKTNTKVNKIFLPMLTTTMLALVASFGSIQILAFEPSALSRSDPKKSIESSPAFIVAPHFGQF</sequence>
<keyword evidence="1" id="KW-0472">Membrane</keyword>
<accession>A0A2A5AXP3</accession>
<comment type="caution">
    <text evidence="3">The sequence shown here is derived from an EMBL/GenBank/DDBJ whole genome shotgun (WGS) entry which is preliminary data.</text>
</comment>
<dbReference type="Pfam" id="PF05569">
    <property type="entry name" value="Peptidase_M56"/>
    <property type="match status" value="1"/>
</dbReference>
<feature type="transmembrane region" description="Helical" evidence="1">
    <location>
        <begin position="14"/>
        <end position="39"/>
    </location>
</feature>
<dbReference type="EMBL" id="NVVJ01000036">
    <property type="protein sequence ID" value="PCJ23626.1"/>
    <property type="molecule type" value="Genomic_DNA"/>
</dbReference>
<feature type="transmembrane region" description="Helical" evidence="1">
    <location>
        <begin position="310"/>
        <end position="334"/>
    </location>
</feature>
<dbReference type="InterPro" id="IPR052173">
    <property type="entry name" value="Beta-lactam_resp_regulator"/>
</dbReference>
<dbReference type="PANTHER" id="PTHR34978:SF3">
    <property type="entry name" value="SLR0241 PROTEIN"/>
    <property type="match status" value="1"/>
</dbReference>
<dbReference type="PANTHER" id="PTHR34978">
    <property type="entry name" value="POSSIBLE SENSOR-TRANSDUCER PROTEIN BLAR"/>
    <property type="match status" value="1"/>
</dbReference>
<feature type="transmembrane region" description="Helical" evidence="1">
    <location>
        <begin position="111"/>
        <end position="136"/>
    </location>
</feature>
<evidence type="ECO:0000259" key="2">
    <source>
        <dbReference type="Pfam" id="PF05569"/>
    </source>
</evidence>
<dbReference type="Proteomes" id="UP000218327">
    <property type="component" value="Unassembled WGS sequence"/>
</dbReference>
<dbReference type="InterPro" id="IPR008756">
    <property type="entry name" value="Peptidase_M56"/>
</dbReference>
<keyword evidence="1" id="KW-1133">Transmembrane helix</keyword>
<evidence type="ECO:0000313" key="3">
    <source>
        <dbReference type="EMBL" id="PCJ23626.1"/>
    </source>
</evidence>